<dbReference type="AlphaFoldDB" id="A0A2S6HMJ6"/>
<keyword evidence="3" id="KW-0969">Cilium</keyword>
<evidence type="ECO:0000313" key="3">
    <source>
        <dbReference type="EMBL" id="PPK78720.1"/>
    </source>
</evidence>
<accession>A0A2S6HMJ6</accession>
<feature type="compositionally biased region" description="Basic and acidic residues" evidence="1">
    <location>
        <begin position="106"/>
        <end position="116"/>
    </location>
</feature>
<feature type="region of interest" description="Disordered" evidence="1">
    <location>
        <begin position="174"/>
        <end position="203"/>
    </location>
</feature>
<dbReference type="InterPro" id="IPR038610">
    <property type="entry name" value="FliK-like_C_sf"/>
</dbReference>
<keyword evidence="3" id="KW-0966">Cell projection</keyword>
<gene>
    <name evidence="3" type="ORF">BXY41_11350</name>
</gene>
<keyword evidence="4" id="KW-1185">Reference proteome</keyword>
<feature type="compositionally biased region" description="Basic and acidic residues" evidence="1">
    <location>
        <begin position="378"/>
        <end position="393"/>
    </location>
</feature>
<dbReference type="Pfam" id="PF02120">
    <property type="entry name" value="Flg_hook"/>
    <property type="match status" value="1"/>
</dbReference>
<sequence>MEMKTNSVEVLIRQMPKSQKTDEKSVDDSSGFKKMMREKDLKKDTGSKDKKDLNKELETAASIAGVPQAQQAGKASEAADTLDPQSKEMLVAGMGSLKGQLPDPLNSKEESGDTKSMESFQLLKEFRLKNWNPEDDSALIQEKEDFNALNSLMPKKTVPDSQIGLTAQDENIASLKDGKKKEVNGPGETLLKMSGQESSKSGKILAEYGPGVTEKKLVRTDGPGYRLKTDEKDSENDNDTAQDKISGMLQEKLLPSGQMSELSTHKAETANTTLPVQNLEELNTKLSEKIISQIETGKKSLEVQLEPHNLGKILIKVAYEKDQVSVSVVCTESKTLKMLSQSAGELGTILENNLERPIHVIVDKQQPDYLNNNQEHQGNGREQQEQRQNHSEDFGDDFIQKLRLGISGADSDEISE</sequence>
<name>A0A2S6HMJ6_9FIRM</name>
<dbReference type="RefSeq" id="WP_170072502.1">
    <property type="nucleotide sequence ID" value="NZ_PTJA01000013.1"/>
</dbReference>
<evidence type="ECO:0000259" key="2">
    <source>
        <dbReference type="Pfam" id="PF02120"/>
    </source>
</evidence>
<dbReference type="InterPro" id="IPR021136">
    <property type="entry name" value="Flagellar_hook_control-like_C"/>
</dbReference>
<dbReference type="Gene3D" id="3.30.750.140">
    <property type="match status" value="1"/>
</dbReference>
<protein>
    <submittedName>
        <fullName evidence="3">Flagellar hook-length control protein FliK</fullName>
    </submittedName>
</protein>
<comment type="caution">
    <text evidence="3">The sequence shown here is derived from an EMBL/GenBank/DDBJ whole genome shotgun (WGS) entry which is preliminary data.</text>
</comment>
<dbReference type="Proteomes" id="UP000237749">
    <property type="component" value="Unassembled WGS sequence"/>
</dbReference>
<dbReference type="CDD" id="cd17470">
    <property type="entry name" value="T3SS_Flik_C"/>
    <property type="match status" value="1"/>
</dbReference>
<reference evidence="3 4" key="1">
    <citation type="submission" date="2018-02" db="EMBL/GenBank/DDBJ databases">
        <title>Genomic Encyclopedia of Archaeal and Bacterial Type Strains, Phase II (KMG-II): from individual species to whole genera.</title>
        <authorList>
            <person name="Goeker M."/>
        </authorList>
    </citation>
    <scope>NUCLEOTIDE SEQUENCE [LARGE SCALE GENOMIC DNA]</scope>
    <source>
        <strain evidence="3 4">DSM 3808</strain>
    </source>
</reference>
<evidence type="ECO:0000313" key="4">
    <source>
        <dbReference type="Proteomes" id="UP000237749"/>
    </source>
</evidence>
<keyword evidence="3" id="KW-0282">Flagellum</keyword>
<organism evidence="3 4">
    <name type="scientific">Lacrimispora xylanisolvens</name>
    <dbReference type="NCBI Taxonomy" id="384636"/>
    <lineage>
        <taxon>Bacteria</taxon>
        <taxon>Bacillati</taxon>
        <taxon>Bacillota</taxon>
        <taxon>Clostridia</taxon>
        <taxon>Lachnospirales</taxon>
        <taxon>Lachnospiraceae</taxon>
        <taxon>Lacrimispora</taxon>
    </lineage>
</organism>
<dbReference type="EMBL" id="PTJA01000013">
    <property type="protein sequence ID" value="PPK78720.1"/>
    <property type="molecule type" value="Genomic_DNA"/>
</dbReference>
<proteinExistence type="predicted"/>
<feature type="region of interest" description="Disordered" evidence="1">
    <location>
        <begin position="370"/>
        <end position="394"/>
    </location>
</feature>
<evidence type="ECO:0000256" key="1">
    <source>
        <dbReference type="SAM" id="MobiDB-lite"/>
    </source>
</evidence>
<feature type="region of interest" description="Disordered" evidence="1">
    <location>
        <begin position="215"/>
        <end position="241"/>
    </location>
</feature>
<feature type="compositionally biased region" description="Basic and acidic residues" evidence="1">
    <location>
        <begin position="19"/>
        <end position="58"/>
    </location>
</feature>
<feature type="domain" description="Flagellar hook-length control protein-like C-terminal" evidence="2">
    <location>
        <begin position="289"/>
        <end position="352"/>
    </location>
</feature>
<feature type="region of interest" description="Disordered" evidence="1">
    <location>
        <begin position="1"/>
        <end position="117"/>
    </location>
</feature>